<reference evidence="2" key="1">
    <citation type="submission" date="2020-06" db="EMBL/GenBank/DDBJ databases">
        <authorList>
            <consortium name="Plant Systems Biology data submission"/>
        </authorList>
    </citation>
    <scope>NUCLEOTIDE SEQUENCE</scope>
    <source>
        <strain evidence="2">D6</strain>
    </source>
</reference>
<dbReference type="Pfam" id="PF24269">
    <property type="entry name" value="DUF7467"/>
    <property type="match status" value="2"/>
</dbReference>
<feature type="domain" description="DUF7467" evidence="1">
    <location>
        <begin position="2"/>
        <end position="118"/>
    </location>
</feature>
<evidence type="ECO:0000259" key="1">
    <source>
        <dbReference type="Pfam" id="PF24269"/>
    </source>
</evidence>
<keyword evidence="3" id="KW-1185">Reference proteome</keyword>
<gene>
    <name evidence="2" type="ORF">SEMRO_332_G119240.1</name>
</gene>
<dbReference type="Proteomes" id="UP001153069">
    <property type="component" value="Unassembled WGS sequence"/>
</dbReference>
<organism evidence="2 3">
    <name type="scientific">Seminavis robusta</name>
    <dbReference type="NCBI Taxonomy" id="568900"/>
    <lineage>
        <taxon>Eukaryota</taxon>
        <taxon>Sar</taxon>
        <taxon>Stramenopiles</taxon>
        <taxon>Ochrophyta</taxon>
        <taxon>Bacillariophyta</taxon>
        <taxon>Bacillariophyceae</taxon>
        <taxon>Bacillariophycidae</taxon>
        <taxon>Naviculales</taxon>
        <taxon>Naviculaceae</taxon>
        <taxon>Seminavis</taxon>
    </lineage>
</organism>
<dbReference type="InterPro" id="IPR055890">
    <property type="entry name" value="DUF7467"/>
</dbReference>
<sequence>MVFLFNGGDCSQSFNVQEAAGKFFCTDEGEVPIERGEKSYIVVTDLDGDIIFHQDWVEVGKLFTLSDGGNNFPADQLITIYGSEDTTDPANIQQSIQYHSSCSQNLFLKDRFGAVQLVIWVNEDQGVVSCFANQTFNLDITIPLDIEGGPATLQSLTVASNVDPFFFNLTDKVAGTVVGAGESIVVPISIPIDLTQKQTYNLLITVTAVTQLGRICRATDLTSFTAGYPLPPIFPTFAPTQAPTSTNPPTPDPLTSACDLAADIECFTGSGRSCRSLTAPTDSVCNTADEEAQSITFLVTGNSCGTTENCEETFAGQDLQESEFFINAESRDATAFQGVVANGGTFRVMNGLEDGRLEISISTAVNGAPGLQLQVLDRVDVTCAGNVGEDITLLQNFGALQVVSYESPDQGLQSIYDQITITYVVKNDGVLSATAQSAVKTSAFEATEDLLASGAQVMAPNTQLSFPSSSVEINLAENSGSEFAFSLDVSGVGTTSGTACSDSAALAIRIS</sequence>
<accession>A0A9N8DT43</accession>
<comment type="caution">
    <text evidence="2">The sequence shown here is derived from an EMBL/GenBank/DDBJ whole genome shotgun (WGS) entry which is preliminary data.</text>
</comment>
<proteinExistence type="predicted"/>
<protein>
    <recommendedName>
        <fullName evidence="1">DUF7467 domain-containing protein</fullName>
    </recommendedName>
</protein>
<evidence type="ECO:0000313" key="2">
    <source>
        <dbReference type="EMBL" id="CAB9508059.1"/>
    </source>
</evidence>
<dbReference type="AlphaFoldDB" id="A0A9N8DT43"/>
<name>A0A9N8DT43_9STRA</name>
<dbReference type="EMBL" id="CAICTM010000331">
    <property type="protein sequence ID" value="CAB9508059.1"/>
    <property type="molecule type" value="Genomic_DNA"/>
</dbReference>
<dbReference type="OrthoDB" id="48918at2759"/>
<feature type="domain" description="DUF7467" evidence="1">
    <location>
        <begin position="300"/>
        <end position="405"/>
    </location>
</feature>
<evidence type="ECO:0000313" key="3">
    <source>
        <dbReference type="Proteomes" id="UP001153069"/>
    </source>
</evidence>